<dbReference type="SUPFAM" id="SSF55781">
    <property type="entry name" value="GAF domain-like"/>
    <property type="match status" value="1"/>
</dbReference>
<dbReference type="SMART" id="SM00346">
    <property type="entry name" value="HTH_ICLR"/>
    <property type="match status" value="1"/>
</dbReference>
<dbReference type="PANTHER" id="PTHR30136:SF24">
    <property type="entry name" value="HTH-TYPE TRANSCRIPTIONAL REPRESSOR ALLR"/>
    <property type="match status" value="1"/>
</dbReference>
<evidence type="ECO:0000256" key="3">
    <source>
        <dbReference type="ARBA" id="ARBA00023163"/>
    </source>
</evidence>
<dbReference type="GO" id="GO:0045892">
    <property type="term" value="P:negative regulation of DNA-templated transcription"/>
    <property type="evidence" value="ECO:0007669"/>
    <property type="project" value="TreeGrafter"/>
</dbReference>
<comment type="caution">
    <text evidence="6">The sequence shown here is derived from an EMBL/GenBank/DDBJ whole genome shotgun (WGS) entry which is preliminary data.</text>
</comment>
<evidence type="ECO:0000256" key="2">
    <source>
        <dbReference type="ARBA" id="ARBA00023125"/>
    </source>
</evidence>
<dbReference type="RefSeq" id="WP_189083352.1">
    <property type="nucleotide sequence ID" value="NZ_BMRJ01000001.1"/>
</dbReference>
<dbReference type="GO" id="GO:0003677">
    <property type="term" value="F:DNA binding"/>
    <property type="evidence" value="ECO:0007669"/>
    <property type="project" value="UniProtKB-KW"/>
</dbReference>
<accession>A0A918C996</accession>
<evidence type="ECO:0000313" key="6">
    <source>
        <dbReference type="EMBL" id="GGR12275.1"/>
    </source>
</evidence>
<dbReference type="InterPro" id="IPR014757">
    <property type="entry name" value="Tscrpt_reg_IclR_C"/>
</dbReference>
<name>A0A918C996_AGRME</name>
<keyword evidence="7" id="KW-1185">Reference proteome</keyword>
<sequence length="260" mass="27491">MAKAKVPAADQTLAMLSHLAHQRGPVPAATIAAALELPRSTVYHLLAVMQERGFVVHLPEERRYGLGVAAFELSSGFSRQQPLARLGGPLVAGLVDRLGESGHLAVLHGRDVLYLVEERAPRRPSLVTDVGVRLPAYLTATGRAMLAALPPAQLRALYPDRAAFAWRGDPDAAGEWRASRLKQLLHEVRETGWAAEAGEVTPGLASVGVAVLDHVGWPAAAIAVTYPDDSPRTLPAAEIAGAVRAAADELGRRIGAARGC</sequence>
<organism evidence="6 7">
    <name type="scientific">Agromyces mediolanus</name>
    <name type="common">Corynebacterium mediolanum</name>
    <dbReference type="NCBI Taxonomy" id="41986"/>
    <lineage>
        <taxon>Bacteria</taxon>
        <taxon>Bacillati</taxon>
        <taxon>Actinomycetota</taxon>
        <taxon>Actinomycetes</taxon>
        <taxon>Micrococcales</taxon>
        <taxon>Microbacteriaceae</taxon>
        <taxon>Agromyces</taxon>
    </lineage>
</organism>
<protein>
    <submittedName>
        <fullName evidence="6">IclR family transcriptional regulator</fullName>
    </submittedName>
</protein>
<dbReference type="PROSITE" id="PS51077">
    <property type="entry name" value="HTH_ICLR"/>
    <property type="match status" value="1"/>
</dbReference>
<keyword evidence="3" id="KW-0804">Transcription</keyword>
<gene>
    <name evidence="6" type="ORF">GCM10010196_00840</name>
</gene>
<reference evidence="6" key="1">
    <citation type="journal article" date="2014" name="Int. J. Syst. Evol. Microbiol.">
        <title>Complete genome sequence of Corynebacterium casei LMG S-19264T (=DSM 44701T), isolated from a smear-ripened cheese.</title>
        <authorList>
            <consortium name="US DOE Joint Genome Institute (JGI-PGF)"/>
            <person name="Walter F."/>
            <person name="Albersmeier A."/>
            <person name="Kalinowski J."/>
            <person name="Ruckert C."/>
        </authorList>
    </citation>
    <scope>NUCLEOTIDE SEQUENCE</scope>
    <source>
        <strain evidence="6">JCM 3346</strain>
    </source>
</reference>
<dbReference type="Proteomes" id="UP000610303">
    <property type="component" value="Unassembled WGS sequence"/>
</dbReference>
<dbReference type="InterPro" id="IPR029016">
    <property type="entry name" value="GAF-like_dom_sf"/>
</dbReference>
<dbReference type="InterPro" id="IPR005471">
    <property type="entry name" value="Tscrpt_reg_IclR_N"/>
</dbReference>
<dbReference type="Pfam" id="PF09339">
    <property type="entry name" value="HTH_IclR"/>
    <property type="match status" value="1"/>
</dbReference>
<dbReference type="Gene3D" id="3.30.450.40">
    <property type="match status" value="1"/>
</dbReference>
<dbReference type="PROSITE" id="PS51078">
    <property type="entry name" value="ICLR_ED"/>
    <property type="match status" value="1"/>
</dbReference>
<evidence type="ECO:0000259" key="4">
    <source>
        <dbReference type="PROSITE" id="PS51077"/>
    </source>
</evidence>
<keyword evidence="2" id="KW-0238">DNA-binding</keyword>
<evidence type="ECO:0000256" key="1">
    <source>
        <dbReference type="ARBA" id="ARBA00023015"/>
    </source>
</evidence>
<feature type="domain" description="IclR-ED" evidence="5">
    <location>
        <begin position="69"/>
        <end position="256"/>
    </location>
</feature>
<dbReference type="Gene3D" id="1.10.10.10">
    <property type="entry name" value="Winged helix-like DNA-binding domain superfamily/Winged helix DNA-binding domain"/>
    <property type="match status" value="1"/>
</dbReference>
<dbReference type="InterPro" id="IPR036388">
    <property type="entry name" value="WH-like_DNA-bd_sf"/>
</dbReference>
<dbReference type="PANTHER" id="PTHR30136">
    <property type="entry name" value="HELIX-TURN-HELIX TRANSCRIPTIONAL REGULATOR, ICLR FAMILY"/>
    <property type="match status" value="1"/>
</dbReference>
<dbReference type="SUPFAM" id="SSF46785">
    <property type="entry name" value="Winged helix' DNA-binding domain"/>
    <property type="match status" value="1"/>
</dbReference>
<dbReference type="InterPro" id="IPR050707">
    <property type="entry name" value="HTH_MetabolicPath_Reg"/>
</dbReference>
<proteinExistence type="predicted"/>
<dbReference type="GO" id="GO:0003700">
    <property type="term" value="F:DNA-binding transcription factor activity"/>
    <property type="evidence" value="ECO:0007669"/>
    <property type="project" value="TreeGrafter"/>
</dbReference>
<reference evidence="6" key="2">
    <citation type="submission" date="2020-09" db="EMBL/GenBank/DDBJ databases">
        <authorList>
            <person name="Sun Q."/>
            <person name="Ohkuma M."/>
        </authorList>
    </citation>
    <scope>NUCLEOTIDE SEQUENCE</scope>
    <source>
        <strain evidence="6">JCM 3346</strain>
    </source>
</reference>
<dbReference type="InterPro" id="IPR036390">
    <property type="entry name" value="WH_DNA-bd_sf"/>
</dbReference>
<feature type="domain" description="HTH iclR-type" evidence="4">
    <location>
        <begin position="6"/>
        <end position="68"/>
    </location>
</feature>
<evidence type="ECO:0000313" key="7">
    <source>
        <dbReference type="Proteomes" id="UP000610303"/>
    </source>
</evidence>
<dbReference type="EMBL" id="BMRJ01000001">
    <property type="protein sequence ID" value="GGR12275.1"/>
    <property type="molecule type" value="Genomic_DNA"/>
</dbReference>
<keyword evidence="1" id="KW-0805">Transcription regulation</keyword>
<dbReference type="Pfam" id="PF01614">
    <property type="entry name" value="IclR_C"/>
    <property type="match status" value="1"/>
</dbReference>
<evidence type="ECO:0000259" key="5">
    <source>
        <dbReference type="PROSITE" id="PS51078"/>
    </source>
</evidence>
<dbReference type="AlphaFoldDB" id="A0A918C996"/>